<reference evidence="1 2" key="1">
    <citation type="submission" date="2021-03" db="EMBL/GenBank/DDBJ databases">
        <authorList>
            <person name="Kim M.K."/>
        </authorList>
    </citation>
    <scope>NUCLEOTIDE SEQUENCE [LARGE SCALE GENOMIC DNA]</scope>
    <source>
        <strain evidence="1 2">BT442</strain>
    </source>
</reference>
<protein>
    <recommendedName>
        <fullName evidence="3">GNAT family N-acetyltransferase</fullName>
    </recommendedName>
</protein>
<proteinExistence type="predicted"/>
<evidence type="ECO:0008006" key="3">
    <source>
        <dbReference type="Google" id="ProtNLM"/>
    </source>
</evidence>
<keyword evidence="2" id="KW-1185">Reference proteome</keyword>
<dbReference type="Proteomes" id="UP000664369">
    <property type="component" value="Unassembled WGS sequence"/>
</dbReference>
<comment type="caution">
    <text evidence="1">The sequence shown here is derived from an EMBL/GenBank/DDBJ whole genome shotgun (WGS) entry which is preliminary data.</text>
</comment>
<evidence type="ECO:0000313" key="1">
    <source>
        <dbReference type="EMBL" id="MBO2012128.1"/>
    </source>
</evidence>
<evidence type="ECO:0000313" key="2">
    <source>
        <dbReference type="Proteomes" id="UP000664369"/>
    </source>
</evidence>
<accession>A0ABS3QMF0</accession>
<gene>
    <name evidence="1" type="ORF">J4E00_23890</name>
</gene>
<organism evidence="1 2">
    <name type="scientific">Hymenobacter negativus</name>
    <dbReference type="NCBI Taxonomy" id="2795026"/>
    <lineage>
        <taxon>Bacteria</taxon>
        <taxon>Pseudomonadati</taxon>
        <taxon>Bacteroidota</taxon>
        <taxon>Cytophagia</taxon>
        <taxon>Cytophagales</taxon>
        <taxon>Hymenobacteraceae</taxon>
        <taxon>Hymenobacter</taxon>
    </lineage>
</organism>
<dbReference type="RefSeq" id="WP_208177896.1">
    <property type="nucleotide sequence ID" value="NZ_JAGETZ010000015.1"/>
</dbReference>
<sequence>MIKVHAFANQDQKLVRDFVLAIQNTEFNLGFMEDEQLDLLNTAHFYRGGGFW</sequence>
<name>A0ABS3QMF0_9BACT</name>
<dbReference type="EMBL" id="JAGETZ010000015">
    <property type="protein sequence ID" value="MBO2012128.1"/>
    <property type="molecule type" value="Genomic_DNA"/>
</dbReference>